<dbReference type="Pfam" id="PF01613">
    <property type="entry name" value="Flavin_Reduct"/>
    <property type="match status" value="1"/>
</dbReference>
<accession>A0A8J2VBM4</accession>
<evidence type="ECO:0000313" key="6">
    <source>
        <dbReference type="EMBL" id="GGD95925.1"/>
    </source>
</evidence>
<evidence type="ECO:0000256" key="4">
    <source>
        <dbReference type="ARBA" id="ARBA00038054"/>
    </source>
</evidence>
<proteinExistence type="inferred from homology"/>
<reference evidence="6" key="2">
    <citation type="submission" date="2020-09" db="EMBL/GenBank/DDBJ databases">
        <authorList>
            <person name="Sun Q."/>
            <person name="Zhou Y."/>
        </authorList>
    </citation>
    <scope>NUCLEOTIDE SEQUENCE</scope>
    <source>
        <strain evidence="6">CGMCC 1.12924</strain>
    </source>
</reference>
<evidence type="ECO:0000256" key="2">
    <source>
        <dbReference type="ARBA" id="ARBA00022630"/>
    </source>
</evidence>
<organism evidence="6 7">
    <name type="scientific">Planktosalinus lacus</name>
    <dbReference type="NCBI Taxonomy" id="1526573"/>
    <lineage>
        <taxon>Bacteria</taxon>
        <taxon>Pseudomonadati</taxon>
        <taxon>Bacteroidota</taxon>
        <taxon>Flavobacteriia</taxon>
        <taxon>Flavobacteriales</taxon>
        <taxon>Flavobacteriaceae</taxon>
        <taxon>Planktosalinus</taxon>
    </lineage>
</organism>
<dbReference type="EMBL" id="BMGK01000007">
    <property type="protein sequence ID" value="GGD95925.1"/>
    <property type="molecule type" value="Genomic_DNA"/>
</dbReference>
<dbReference type="PANTHER" id="PTHR33798">
    <property type="entry name" value="FLAVOPROTEIN OXYGENASE"/>
    <property type="match status" value="1"/>
</dbReference>
<protein>
    <submittedName>
        <fullName evidence="6">Flavin reductase</fullName>
    </submittedName>
</protein>
<keyword evidence="2" id="KW-0285">Flavoprotein</keyword>
<comment type="caution">
    <text evidence="6">The sequence shown here is derived from an EMBL/GenBank/DDBJ whole genome shotgun (WGS) entry which is preliminary data.</text>
</comment>
<dbReference type="AlphaFoldDB" id="A0A8J2VBM4"/>
<evidence type="ECO:0000256" key="1">
    <source>
        <dbReference type="ARBA" id="ARBA00001917"/>
    </source>
</evidence>
<name>A0A8J2VBM4_9FLAO</name>
<dbReference type="InterPro" id="IPR012349">
    <property type="entry name" value="Split_barrel_FMN-bd"/>
</dbReference>
<reference evidence="6" key="1">
    <citation type="journal article" date="2014" name="Int. J. Syst. Evol. Microbiol.">
        <title>Complete genome sequence of Corynebacterium casei LMG S-19264T (=DSM 44701T), isolated from a smear-ripened cheese.</title>
        <authorList>
            <consortium name="US DOE Joint Genome Institute (JGI-PGF)"/>
            <person name="Walter F."/>
            <person name="Albersmeier A."/>
            <person name="Kalinowski J."/>
            <person name="Ruckert C."/>
        </authorList>
    </citation>
    <scope>NUCLEOTIDE SEQUENCE</scope>
    <source>
        <strain evidence="6">CGMCC 1.12924</strain>
    </source>
</reference>
<dbReference type="GO" id="GO:0010181">
    <property type="term" value="F:FMN binding"/>
    <property type="evidence" value="ECO:0007669"/>
    <property type="project" value="InterPro"/>
</dbReference>
<feature type="domain" description="Flavin reductase like" evidence="5">
    <location>
        <begin position="52"/>
        <end position="205"/>
    </location>
</feature>
<evidence type="ECO:0000313" key="7">
    <source>
        <dbReference type="Proteomes" id="UP000652231"/>
    </source>
</evidence>
<comment type="cofactor">
    <cofactor evidence="1">
        <name>FMN</name>
        <dbReference type="ChEBI" id="CHEBI:58210"/>
    </cofactor>
</comment>
<dbReference type="Proteomes" id="UP000652231">
    <property type="component" value="Unassembled WGS sequence"/>
</dbReference>
<dbReference type="PANTHER" id="PTHR33798:SF5">
    <property type="entry name" value="FLAVIN REDUCTASE LIKE DOMAIN-CONTAINING PROTEIN"/>
    <property type="match status" value="1"/>
</dbReference>
<comment type="similarity">
    <text evidence="4">Belongs to the flavoredoxin family.</text>
</comment>
<keyword evidence="3" id="KW-0288">FMN</keyword>
<dbReference type="SUPFAM" id="SSF50475">
    <property type="entry name" value="FMN-binding split barrel"/>
    <property type="match status" value="1"/>
</dbReference>
<dbReference type="GO" id="GO:0016646">
    <property type="term" value="F:oxidoreductase activity, acting on the CH-NH group of donors, NAD or NADP as acceptor"/>
    <property type="evidence" value="ECO:0007669"/>
    <property type="project" value="UniProtKB-ARBA"/>
</dbReference>
<dbReference type="SMART" id="SM00903">
    <property type="entry name" value="Flavin_Reduct"/>
    <property type="match status" value="1"/>
</dbReference>
<keyword evidence="7" id="KW-1185">Reference proteome</keyword>
<sequence length="323" mass="35865">MLNITENHLNNCVGNLRRFFRDKFLTFATFANMISFEPKDLSVGRLHGYLLGAVTPRPIAFASTIDKNGHVNLSPFSFFNVFSANPPILVFSPARRGRDNTTKHTYENVLEVKEVVINVVNYAMVQQMSLASTEYPKGVNEFVKAGFTAIPSEKIQPPRVAESPVQFECKVNEVIQLGEEGGAGNLVICEVVKLHIDEAVLDEHQIIDQHKIDTVARMGGNWYSRANKGMFEVPKPLSTLGIGIDQLPETIKSSTVLTGNDLGMLGNIEKLPTTEEITHFISENQQLKSKLSSADTVEIHKLAQNYLQQGDLLSAWKVLLAKI</sequence>
<dbReference type="Gene3D" id="2.30.110.10">
    <property type="entry name" value="Electron Transport, Fmn-binding Protein, Chain A"/>
    <property type="match status" value="1"/>
</dbReference>
<evidence type="ECO:0000256" key="3">
    <source>
        <dbReference type="ARBA" id="ARBA00022643"/>
    </source>
</evidence>
<evidence type="ECO:0000259" key="5">
    <source>
        <dbReference type="SMART" id="SM00903"/>
    </source>
</evidence>
<gene>
    <name evidence="6" type="ORF">GCM10011312_19460</name>
</gene>
<dbReference type="InterPro" id="IPR002563">
    <property type="entry name" value="Flavin_Rdtase-like_dom"/>
</dbReference>